<dbReference type="PROSITE" id="PS51012">
    <property type="entry name" value="ABC_TM2"/>
    <property type="match status" value="1"/>
</dbReference>
<accession>F6FUI7</accession>
<keyword evidence="2 6" id="KW-0812">Transmembrane</keyword>
<gene>
    <name evidence="8" type="ordered locus">Isova_2715</name>
</gene>
<dbReference type="GO" id="GO:0043190">
    <property type="term" value="C:ATP-binding cassette (ABC) transporter complex"/>
    <property type="evidence" value="ECO:0007669"/>
    <property type="project" value="InterPro"/>
</dbReference>
<feature type="transmembrane region" description="Helical" evidence="6">
    <location>
        <begin position="161"/>
        <end position="183"/>
    </location>
</feature>
<feature type="domain" description="ABC transmembrane type-2" evidence="7">
    <location>
        <begin position="37"/>
        <end position="270"/>
    </location>
</feature>
<evidence type="ECO:0000313" key="9">
    <source>
        <dbReference type="Proteomes" id="UP000009236"/>
    </source>
</evidence>
<dbReference type="EMBL" id="CP002810">
    <property type="protein sequence ID" value="AEG45414.1"/>
    <property type="molecule type" value="Genomic_DNA"/>
</dbReference>
<name>F6FUI7_ISOV2</name>
<feature type="transmembrane region" description="Helical" evidence="6">
    <location>
        <begin position="126"/>
        <end position="155"/>
    </location>
</feature>
<evidence type="ECO:0000256" key="4">
    <source>
        <dbReference type="ARBA" id="ARBA00023136"/>
    </source>
</evidence>
<reference evidence="8 9" key="1">
    <citation type="submission" date="2011-05" db="EMBL/GenBank/DDBJ databases">
        <title>Complete sequence of Isoptericola variabilis 225.</title>
        <authorList>
            <consortium name="US DOE Joint Genome Institute"/>
            <person name="Lucas S."/>
            <person name="Han J."/>
            <person name="Lapidus A."/>
            <person name="Cheng J.-F."/>
            <person name="Goodwin L."/>
            <person name="Pitluck S."/>
            <person name="Peters L."/>
            <person name="Mikhailova N."/>
            <person name="Zeytun A."/>
            <person name="Han C."/>
            <person name="Tapia R."/>
            <person name="Land M."/>
            <person name="Hauser L."/>
            <person name="Kyrpides N."/>
            <person name="Ivanova N."/>
            <person name="Pagani I."/>
            <person name="Siebers A."/>
            <person name="Allgaier M."/>
            <person name="Thelen M."/>
            <person name="Hugenholtz P."/>
            <person name="Gladden J."/>
            <person name="Woyke T."/>
        </authorList>
    </citation>
    <scope>NUCLEOTIDE SEQUENCE [LARGE SCALE GENOMIC DNA]</scope>
    <source>
        <strain evidence="9">225</strain>
    </source>
</reference>
<dbReference type="HOGENOM" id="CLU_039483_4_1_11"/>
<comment type="similarity">
    <text evidence="6">Belongs to the ABC-2 integral membrane protein family.</text>
</comment>
<dbReference type="STRING" id="743718.Isova_2715"/>
<keyword evidence="6" id="KW-1003">Cell membrane</keyword>
<dbReference type="PIRSF" id="PIRSF006648">
    <property type="entry name" value="DrrB"/>
    <property type="match status" value="1"/>
</dbReference>
<evidence type="ECO:0000259" key="7">
    <source>
        <dbReference type="PROSITE" id="PS51012"/>
    </source>
</evidence>
<evidence type="ECO:0000256" key="2">
    <source>
        <dbReference type="ARBA" id="ARBA00022692"/>
    </source>
</evidence>
<sequence>MTTATLQAPVASRRTGGWRGFGRLLRTETAVWLRDFASPFFGLAFPTIILLGVGFAIPGMREPITDAPPGSVWYGLTAVATYVPTVLAMVVGTASLTVMPVTIATYREKGVLRRLSTTPMRPQGIVVAHLIINATTTVLGAALALVVGQLAFGFVVPEQTAVVVLAFVLGMGAMFALGMLVAAIAPRASAANAIAMSLYFPMLLLAGLWTPGPIMPELLRQIGQFTPLGAAAQAMTMAWFEQGFPLLQVVVMVVWTAVALPVAVRLFRWS</sequence>
<keyword evidence="5" id="KW-0046">Antibiotic resistance</keyword>
<dbReference type="PANTHER" id="PTHR43027:SF2">
    <property type="entry name" value="TRANSPORT PERMEASE PROTEIN"/>
    <property type="match status" value="1"/>
</dbReference>
<dbReference type="InterPro" id="IPR000412">
    <property type="entry name" value="ABC_2_transport"/>
</dbReference>
<dbReference type="InterPro" id="IPR052902">
    <property type="entry name" value="ABC-2_transporter"/>
</dbReference>
<dbReference type="AlphaFoldDB" id="F6FUI7"/>
<keyword evidence="4 6" id="KW-0472">Membrane</keyword>
<comment type="subcellular location">
    <subcellularLocation>
        <location evidence="6">Cell membrane</location>
        <topology evidence="6">Multi-pass membrane protein</topology>
    </subcellularLocation>
    <subcellularLocation>
        <location evidence="1">Membrane</location>
        <topology evidence="1">Multi-pass membrane protein</topology>
    </subcellularLocation>
</comment>
<evidence type="ECO:0000256" key="3">
    <source>
        <dbReference type="ARBA" id="ARBA00022989"/>
    </source>
</evidence>
<feature type="transmembrane region" description="Helical" evidence="6">
    <location>
        <begin position="72"/>
        <end position="105"/>
    </location>
</feature>
<organism evidence="9">
    <name type="scientific">Isoptericola variabilis (strain 225)</name>
    <dbReference type="NCBI Taxonomy" id="743718"/>
    <lineage>
        <taxon>Bacteria</taxon>
        <taxon>Bacillati</taxon>
        <taxon>Actinomycetota</taxon>
        <taxon>Actinomycetes</taxon>
        <taxon>Micrococcales</taxon>
        <taxon>Promicromonosporaceae</taxon>
        <taxon>Isoptericola</taxon>
    </lineage>
</organism>
<dbReference type="RefSeq" id="WP_013839805.1">
    <property type="nucleotide sequence ID" value="NC_015588.1"/>
</dbReference>
<feature type="transmembrane region" description="Helical" evidence="6">
    <location>
        <begin position="40"/>
        <end position="60"/>
    </location>
</feature>
<feature type="transmembrane region" description="Helical" evidence="6">
    <location>
        <begin position="246"/>
        <end position="267"/>
    </location>
</feature>
<dbReference type="GO" id="GO:0140359">
    <property type="term" value="F:ABC-type transporter activity"/>
    <property type="evidence" value="ECO:0007669"/>
    <property type="project" value="InterPro"/>
</dbReference>
<dbReference type="InterPro" id="IPR047817">
    <property type="entry name" value="ABC2_TM_bact-type"/>
</dbReference>
<keyword evidence="6" id="KW-0813">Transport</keyword>
<dbReference type="Pfam" id="PF01061">
    <property type="entry name" value="ABC2_membrane"/>
    <property type="match status" value="1"/>
</dbReference>
<dbReference type="InterPro" id="IPR013525">
    <property type="entry name" value="ABC2_TM"/>
</dbReference>
<keyword evidence="9" id="KW-1185">Reference proteome</keyword>
<evidence type="ECO:0000313" key="8">
    <source>
        <dbReference type="EMBL" id="AEG45414.1"/>
    </source>
</evidence>
<feature type="transmembrane region" description="Helical" evidence="6">
    <location>
        <begin position="190"/>
        <end position="209"/>
    </location>
</feature>
<evidence type="ECO:0000256" key="6">
    <source>
        <dbReference type="RuleBase" id="RU361157"/>
    </source>
</evidence>
<dbReference type="KEGG" id="iva:Isova_2715"/>
<proteinExistence type="inferred from homology"/>
<evidence type="ECO:0000256" key="5">
    <source>
        <dbReference type="ARBA" id="ARBA00023251"/>
    </source>
</evidence>
<dbReference type="GO" id="GO:0046677">
    <property type="term" value="P:response to antibiotic"/>
    <property type="evidence" value="ECO:0007669"/>
    <property type="project" value="UniProtKB-KW"/>
</dbReference>
<dbReference type="eggNOG" id="COG0842">
    <property type="taxonomic scope" value="Bacteria"/>
</dbReference>
<keyword evidence="3 6" id="KW-1133">Transmembrane helix</keyword>
<evidence type="ECO:0000256" key="1">
    <source>
        <dbReference type="ARBA" id="ARBA00004141"/>
    </source>
</evidence>
<dbReference type="PANTHER" id="PTHR43027">
    <property type="entry name" value="DOXORUBICIN RESISTANCE ABC TRANSPORTER PERMEASE PROTEIN DRRC-RELATED"/>
    <property type="match status" value="1"/>
</dbReference>
<protein>
    <recommendedName>
        <fullName evidence="6">Transport permease protein</fullName>
    </recommendedName>
</protein>
<dbReference type="Proteomes" id="UP000009236">
    <property type="component" value="Chromosome"/>
</dbReference>